<evidence type="ECO:0000313" key="2">
    <source>
        <dbReference type="Proteomes" id="UP000054270"/>
    </source>
</evidence>
<proteinExistence type="predicted"/>
<keyword evidence="2" id="KW-1185">Reference proteome</keyword>
<dbReference type="AlphaFoldDB" id="A0A0D2KLJ5"/>
<name>A0A0D2KLJ5_HYPSF</name>
<reference evidence="2" key="1">
    <citation type="submission" date="2014-04" db="EMBL/GenBank/DDBJ databases">
        <title>Evolutionary Origins and Diversification of the Mycorrhizal Mutualists.</title>
        <authorList>
            <consortium name="DOE Joint Genome Institute"/>
            <consortium name="Mycorrhizal Genomics Consortium"/>
            <person name="Kohler A."/>
            <person name="Kuo A."/>
            <person name="Nagy L.G."/>
            <person name="Floudas D."/>
            <person name="Copeland A."/>
            <person name="Barry K.W."/>
            <person name="Cichocki N."/>
            <person name="Veneault-Fourrey C."/>
            <person name="LaButti K."/>
            <person name="Lindquist E.A."/>
            <person name="Lipzen A."/>
            <person name="Lundell T."/>
            <person name="Morin E."/>
            <person name="Murat C."/>
            <person name="Riley R."/>
            <person name="Ohm R."/>
            <person name="Sun H."/>
            <person name="Tunlid A."/>
            <person name="Henrissat B."/>
            <person name="Grigoriev I.V."/>
            <person name="Hibbett D.S."/>
            <person name="Martin F."/>
        </authorList>
    </citation>
    <scope>NUCLEOTIDE SEQUENCE [LARGE SCALE GENOMIC DNA]</scope>
    <source>
        <strain evidence="2">FD-334 SS-4</strain>
    </source>
</reference>
<organism evidence="1 2">
    <name type="scientific">Hypholoma sublateritium (strain FD-334 SS-4)</name>
    <dbReference type="NCBI Taxonomy" id="945553"/>
    <lineage>
        <taxon>Eukaryota</taxon>
        <taxon>Fungi</taxon>
        <taxon>Dikarya</taxon>
        <taxon>Basidiomycota</taxon>
        <taxon>Agaricomycotina</taxon>
        <taxon>Agaricomycetes</taxon>
        <taxon>Agaricomycetidae</taxon>
        <taxon>Agaricales</taxon>
        <taxon>Agaricineae</taxon>
        <taxon>Strophariaceae</taxon>
        <taxon>Hypholoma</taxon>
    </lineage>
</organism>
<dbReference type="Proteomes" id="UP000054270">
    <property type="component" value="Unassembled WGS sequence"/>
</dbReference>
<protein>
    <submittedName>
        <fullName evidence="1">Uncharacterized protein</fullName>
    </submittedName>
</protein>
<sequence>MARLHDDAQWRQARGFCGALRAFRRARGMRGAEEPWPKISIYGDGIRAWAPIEDAPLQSEASKLWRRGLQATAVAGAPSLFDTLRGLRTRFSRIRPYASQRLGFVFRNLLFYLFVEDPSVFAGVLVPAQRSSVPPPRPARLADGPELQIARRVILGSCGRCRYLQLEIIS</sequence>
<accession>A0A0D2KLJ5</accession>
<dbReference type="EMBL" id="KN817643">
    <property type="protein sequence ID" value="KJA15487.1"/>
    <property type="molecule type" value="Genomic_DNA"/>
</dbReference>
<gene>
    <name evidence="1" type="ORF">HYPSUDRAFT_365969</name>
</gene>
<evidence type="ECO:0000313" key="1">
    <source>
        <dbReference type="EMBL" id="KJA15487.1"/>
    </source>
</evidence>